<dbReference type="SUPFAM" id="SSF47384">
    <property type="entry name" value="Homodimeric domain of signal transducing histidine kinase"/>
    <property type="match status" value="1"/>
</dbReference>
<keyword evidence="3 9" id="KW-0597">Phosphoprotein</keyword>
<dbReference type="Pfam" id="PF00512">
    <property type="entry name" value="HisKA"/>
    <property type="match status" value="1"/>
</dbReference>
<dbReference type="Proteomes" id="UP000598271">
    <property type="component" value="Unassembled WGS sequence"/>
</dbReference>
<dbReference type="InterPro" id="IPR011006">
    <property type="entry name" value="CheY-like_superfamily"/>
</dbReference>
<dbReference type="SMART" id="SM00448">
    <property type="entry name" value="REC"/>
    <property type="match status" value="1"/>
</dbReference>
<dbReference type="SUPFAM" id="SSF52172">
    <property type="entry name" value="CheY-like"/>
    <property type="match status" value="1"/>
</dbReference>
<feature type="transmembrane region" description="Helical" evidence="10">
    <location>
        <begin position="310"/>
        <end position="332"/>
    </location>
</feature>
<dbReference type="GO" id="GO:0000155">
    <property type="term" value="F:phosphorelay sensor kinase activity"/>
    <property type="evidence" value="ECO:0007669"/>
    <property type="project" value="InterPro"/>
</dbReference>
<dbReference type="Gene3D" id="3.40.50.2300">
    <property type="match status" value="1"/>
</dbReference>
<dbReference type="PROSITE" id="PS01124">
    <property type="entry name" value="HTH_ARAC_FAMILY_2"/>
    <property type="match status" value="1"/>
</dbReference>
<protein>
    <recommendedName>
        <fullName evidence="2">histidine kinase</fullName>
        <ecNumber evidence="2">2.7.13.3</ecNumber>
    </recommendedName>
</protein>
<keyword evidence="6" id="KW-0805">Transcription regulation</keyword>
<dbReference type="PROSITE" id="PS50109">
    <property type="entry name" value="HIS_KIN"/>
    <property type="match status" value="1"/>
</dbReference>
<dbReference type="SUPFAM" id="SSF48452">
    <property type="entry name" value="TPR-like"/>
    <property type="match status" value="2"/>
</dbReference>
<dbReference type="InterPro" id="IPR005467">
    <property type="entry name" value="His_kinase_dom"/>
</dbReference>
<dbReference type="CDD" id="cd00082">
    <property type="entry name" value="HisKA"/>
    <property type="match status" value="1"/>
</dbReference>
<feature type="domain" description="Histidine kinase" evidence="12">
    <location>
        <begin position="368"/>
        <end position="586"/>
    </location>
</feature>
<dbReference type="GO" id="GO:0043565">
    <property type="term" value="F:sequence-specific DNA binding"/>
    <property type="evidence" value="ECO:0007669"/>
    <property type="project" value="InterPro"/>
</dbReference>
<dbReference type="CDD" id="cd00075">
    <property type="entry name" value="HATPase"/>
    <property type="match status" value="1"/>
</dbReference>
<dbReference type="InterPro" id="IPR018062">
    <property type="entry name" value="HTH_AraC-typ_CS"/>
</dbReference>
<organism evidence="14 15">
    <name type="scientific">Persicitalea jodogahamensis</name>
    <dbReference type="NCBI Taxonomy" id="402147"/>
    <lineage>
        <taxon>Bacteria</taxon>
        <taxon>Pseudomonadati</taxon>
        <taxon>Bacteroidota</taxon>
        <taxon>Cytophagia</taxon>
        <taxon>Cytophagales</taxon>
        <taxon>Spirosomataceae</taxon>
        <taxon>Persicitalea</taxon>
    </lineage>
</organism>
<keyword evidence="10" id="KW-0472">Membrane</keyword>
<dbReference type="SMART" id="SM00388">
    <property type="entry name" value="HisKA"/>
    <property type="match status" value="1"/>
</dbReference>
<dbReference type="GO" id="GO:0003700">
    <property type="term" value="F:DNA-binding transcription factor activity"/>
    <property type="evidence" value="ECO:0007669"/>
    <property type="project" value="InterPro"/>
</dbReference>
<evidence type="ECO:0000259" key="12">
    <source>
        <dbReference type="PROSITE" id="PS50109"/>
    </source>
</evidence>
<dbReference type="SUPFAM" id="SSF46689">
    <property type="entry name" value="Homeodomain-like"/>
    <property type="match status" value="1"/>
</dbReference>
<comment type="caution">
    <text evidence="14">The sequence shown here is derived from an EMBL/GenBank/DDBJ whole genome shotgun (WGS) entry which is preliminary data.</text>
</comment>
<dbReference type="Gene3D" id="1.10.10.60">
    <property type="entry name" value="Homeodomain-like"/>
    <property type="match status" value="1"/>
</dbReference>
<keyword evidence="5" id="KW-0418">Kinase</keyword>
<dbReference type="PRINTS" id="PR00344">
    <property type="entry name" value="BCTRLSENSOR"/>
</dbReference>
<dbReference type="AlphaFoldDB" id="A0A8J3D7D5"/>
<name>A0A8J3D7D5_9BACT</name>
<evidence type="ECO:0000313" key="14">
    <source>
        <dbReference type="EMBL" id="GHB62205.1"/>
    </source>
</evidence>
<dbReference type="InterPro" id="IPR011990">
    <property type="entry name" value="TPR-like_helical_dom_sf"/>
</dbReference>
<evidence type="ECO:0000256" key="6">
    <source>
        <dbReference type="ARBA" id="ARBA00023015"/>
    </source>
</evidence>
<evidence type="ECO:0000256" key="5">
    <source>
        <dbReference type="ARBA" id="ARBA00022777"/>
    </source>
</evidence>
<reference evidence="14 15" key="1">
    <citation type="journal article" date="2014" name="Int. J. Syst. Evol. Microbiol.">
        <title>Complete genome sequence of Corynebacterium casei LMG S-19264T (=DSM 44701T), isolated from a smear-ripened cheese.</title>
        <authorList>
            <consortium name="US DOE Joint Genome Institute (JGI-PGF)"/>
            <person name="Walter F."/>
            <person name="Albersmeier A."/>
            <person name="Kalinowski J."/>
            <person name="Ruckert C."/>
        </authorList>
    </citation>
    <scope>NUCLEOTIDE SEQUENCE [LARGE SCALE GENOMIC DNA]</scope>
    <source>
        <strain evidence="14 15">KCTC 12866</strain>
    </source>
</reference>
<evidence type="ECO:0000256" key="2">
    <source>
        <dbReference type="ARBA" id="ARBA00012438"/>
    </source>
</evidence>
<dbReference type="InterPro" id="IPR036097">
    <property type="entry name" value="HisK_dim/P_sf"/>
</dbReference>
<dbReference type="PROSITE" id="PS50110">
    <property type="entry name" value="RESPONSE_REGULATORY"/>
    <property type="match status" value="1"/>
</dbReference>
<keyword evidence="10" id="KW-0812">Transmembrane</keyword>
<evidence type="ECO:0000256" key="10">
    <source>
        <dbReference type="SAM" id="Phobius"/>
    </source>
</evidence>
<feature type="domain" description="Response regulatory" evidence="13">
    <location>
        <begin position="631"/>
        <end position="748"/>
    </location>
</feature>
<evidence type="ECO:0000259" key="11">
    <source>
        <dbReference type="PROSITE" id="PS01124"/>
    </source>
</evidence>
<dbReference type="PANTHER" id="PTHR43547">
    <property type="entry name" value="TWO-COMPONENT HISTIDINE KINASE"/>
    <property type="match status" value="1"/>
</dbReference>
<dbReference type="EMBL" id="BMXF01000001">
    <property type="protein sequence ID" value="GHB62205.1"/>
    <property type="molecule type" value="Genomic_DNA"/>
</dbReference>
<dbReference type="Gene3D" id="1.25.40.10">
    <property type="entry name" value="Tetratricopeptide repeat domain"/>
    <property type="match status" value="2"/>
</dbReference>
<evidence type="ECO:0000256" key="8">
    <source>
        <dbReference type="ARBA" id="ARBA00023163"/>
    </source>
</evidence>
<evidence type="ECO:0000259" key="13">
    <source>
        <dbReference type="PROSITE" id="PS50110"/>
    </source>
</evidence>
<keyword evidence="7" id="KW-0238">DNA-binding</keyword>
<gene>
    <name evidence="14" type="ORF">GCM10007390_14960</name>
</gene>
<feature type="domain" description="HTH araC/xylS-type" evidence="11">
    <location>
        <begin position="780"/>
        <end position="878"/>
    </location>
</feature>
<dbReference type="Pfam" id="PF00072">
    <property type="entry name" value="Response_reg"/>
    <property type="match status" value="1"/>
</dbReference>
<feature type="modified residue" description="4-aspartylphosphate" evidence="9">
    <location>
        <position position="681"/>
    </location>
</feature>
<dbReference type="InterPro" id="IPR003661">
    <property type="entry name" value="HisK_dim/P_dom"/>
</dbReference>
<dbReference type="InterPro" id="IPR003594">
    <property type="entry name" value="HATPase_dom"/>
</dbReference>
<evidence type="ECO:0000256" key="9">
    <source>
        <dbReference type="PROSITE-ProRule" id="PRU00169"/>
    </source>
</evidence>
<evidence type="ECO:0000256" key="3">
    <source>
        <dbReference type="ARBA" id="ARBA00022553"/>
    </source>
</evidence>
<evidence type="ECO:0000313" key="15">
    <source>
        <dbReference type="Proteomes" id="UP000598271"/>
    </source>
</evidence>
<dbReference type="PROSITE" id="PS00041">
    <property type="entry name" value="HTH_ARAC_FAMILY_1"/>
    <property type="match status" value="1"/>
</dbReference>
<dbReference type="SMART" id="SM00342">
    <property type="entry name" value="HTH_ARAC"/>
    <property type="match status" value="1"/>
</dbReference>
<keyword evidence="10" id="KW-1133">Transmembrane helix</keyword>
<evidence type="ECO:0000256" key="7">
    <source>
        <dbReference type="ARBA" id="ARBA00023125"/>
    </source>
</evidence>
<dbReference type="FunFam" id="3.30.565.10:FF:000006">
    <property type="entry name" value="Sensor histidine kinase WalK"/>
    <property type="match status" value="1"/>
</dbReference>
<dbReference type="Gene3D" id="3.30.565.10">
    <property type="entry name" value="Histidine kinase-like ATPase, C-terminal domain"/>
    <property type="match status" value="1"/>
</dbReference>
<evidence type="ECO:0000256" key="4">
    <source>
        <dbReference type="ARBA" id="ARBA00022679"/>
    </source>
</evidence>
<dbReference type="Gene3D" id="1.10.287.130">
    <property type="match status" value="1"/>
</dbReference>
<dbReference type="InterPro" id="IPR018060">
    <property type="entry name" value="HTH_AraC"/>
</dbReference>
<dbReference type="SMART" id="SM00387">
    <property type="entry name" value="HATPase_c"/>
    <property type="match status" value="1"/>
</dbReference>
<sequence length="878" mass="98959">MIQLERLFNLDAAIHVGEEMARLAKKHKNSGREAAAYTDLSRYYDALGAYKLAAMYLEKALTVYQTLGDESSMLSVEFALLKFQLHFVRREKVIPGMEALLTKALAVKSQRLSQKLQMQLLEQYLLAGNIRKAEAYLPSLNNLPESNPIRPEEYPLLINASKLKGDLALAKSDLAQAERHYLKTLQYSQAEPGPWMEIHTLLDLSSLKLLQGQVVQAKDYLEDALGKAERLQLDELLTRTYTLKSKIAEQENNPADALRFLKKKIFHEEKFSAQSAGFNIENFYLQAERDKLAANEKNRGLELNLKKSQLTYSLVILVLVALLAVGLVMGYIRQRRGKVELADKNRLIQLHANQLESLDLAKSRFFANISHELRTPLTLIAGPIATLMRENQLSEKHTTLLKIANRSVRQLESMVKEILDLRKLEMGKMPLDLEATRLKAFFEVHLDQFQSLGQWKKIHYSHEVRVPSGTVADLDQEKCRQVLYNLLSNAFKFTPANGKVRVEVELQGEELLLRVKDTGPGIAPDDLPHIFDHFFQTSQKDRSLAGGTGIGLALCHEYTRLMNGAIRVESKPDEGTVFFISWPVDVSSKQPSTPVPLYVPPVEAGCEGHASLGEPVIEPYPTDPATGPRPTILVVEDNPGLREYIGLILSEKYLVLFAEHGAAALEKIKHGKPAIDLILSDLMMPVMDGYQLLERLKSGDATRHIPVIMLTARVELADRLHALRIGVDDYLTKPFDEEELVVRIENLLKNQSTRRQEVFVENKEIGDEFQLAEADQKWLENFETYIRTNLESGLLDIPSLSETFAMSESTLLRQLKRLTGLSPSKYLQEIRLNEARLLLESGTPVSVAVLASRVGYKNAGSFARSFKKRFGKLPSDFA</sequence>
<evidence type="ECO:0000256" key="1">
    <source>
        <dbReference type="ARBA" id="ARBA00000085"/>
    </source>
</evidence>
<comment type="catalytic activity">
    <reaction evidence="1">
        <text>ATP + protein L-histidine = ADP + protein N-phospho-L-histidine.</text>
        <dbReference type="EC" id="2.7.13.3"/>
    </reaction>
</comment>
<proteinExistence type="predicted"/>
<dbReference type="InterPro" id="IPR001789">
    <property type="entry name" value="Sig_transdc_resp-reg_receiver"/>
</dbReference>
<accession>A0A8J3D7D5</accession>
<dbReference type="PANTHER" id="PTHR43547:SF2">
    <property type="entry name" value="HYBRID SIGNAL TRANSDUCTION HISTIDINE KINASE C"/>
    <property type="match status" value="1"/>
</dbReference>
<keyword evidence="4" id="KW-0808">Transferase</keyword>
<dbReference type="InterPro" id="IPR004358">
    <property type="entry name" value="Sig_transdc_His_kin-like_C"/>
</dbReference>
<keyword evidence="8" id="KW-0804">Transcription</keyword>
<dbReference type="SUPFAM" id="SSF55874">
    <property type="entry name" value="ATPase domain of HSP90 chaperone/DNA topoisomerase II/histidine kinase"/>
    <property type="match status" value="1"/>
</dbReference>
<dbReference type="EC" id="2.7.13.3" evidence="2"/>
<dbReference type="InterPro" id="IPR036890">
    <property type="entry name" value="HATPase_C_sf"/>
</dbReference>
<dbReference type="Pfam" id="PF02518">
    <property type="entry name" value="HATPase_c"/>
    <property type="match status" value="1"/>
</dbReference>
<dbReference type="Pfam" id="PF12833">
    <property type="entry name" value="HTH_18"/>
    <property type="match status" value="1"/>
</dbReference>
<dbReference type="InterPro" id="IPR009057">
    <property type="entry name" value="Homeodomain-like_sf"/>
</dbReference>
<keyword evidence="15" id="KW-1185">Reference proteome</keyword>